<dbReference type="Proteomes" id="UP000235023">
    <property type="component" value="Unassembled WGS sequence"/>
</dbReference>
<feature type="compositionally biased region" description="Polar residues" evidence="1">
    <location>
        <begin position="262"/>
        <end position="284"/>
    </location>
</feature>
<protein>
    <submittedName>
        <fullName evidence="2">Uncharacterized protein</fullName>
    </submittedName>
</protein>
<reference evidence="3" key="1">
    <citation type="submission" date="2017-12" db="EMBL/GenBank/DDBJ databases">
        <authorList>
            <consortium name="DOE Joint Genome Institute"/>
            <person name="Mondo S.J."/>
            <person name="Kjaerbolling I."/>
            <person name="Vesth T.C."/>
            <person name="Frisvad J.C."/>
            <person name="Nybo J.L."/>
            <person name="Theobald S."/>
            <person name="Kuo A."/>
            <person name="Bowyer P."/>
            <person name="Matsuda Y."/>
            <person name="Lyhne E.K."/>
            <person name="Kogle M.E."/>
            <person name="Clum A."/>
            <person name="Lipzen A."/>
            <person name="Salamov A."/>
            <person name="Ngan C.Y."/>
            <person name="Daum C."/>
            <person name="Chiniquy J."/>
            <person name="Barry K."/>
            <person name="LaButti K."/>
            <person name="Haridas S."/>
            <person name="Simmons B.A."/>
            <person name="Magnuson J.K."/>
            <person name="Mortensen U.H."/>
            <person name="Larsen T.O."/>
            <person name="Grigoriev I.V."/>
            <person name="Baker S.E."/>
            <person name="Andersen M.R."/>
            <person name="Nordberg H.P."/>
            <person name="Cantor M.N."/>
            <person name="Hua S.X."/>
        </authorList>
    </citation>
    <scope>NUCLEOTIDE SEQUENCE [LARGE SCALE GENOMIC DNA]</scope>
    <source>
        <strain evidence="3">IBT 19404</strain>
    </source>
</reference>
<evidence type="ECO:0000256" key="1">
    <source>
        <dbReference type="SAM" id="MobiDB-lite"/>
    </source>
</evidence>
<feature type="compositionally biased region" description="Low complexity" evidence="1">
    <location>
        <begin position="235"/>
        <end position="259"/>
    </location>
</feature>
<evidence type="ECO:0000313" key="2">
    <source>
        <dbReference type="EMBL" id="PLN75028.1"/>
    </source>
</evidence>
<sequence length="556" mass="58759">MSEPGWSEEQLTSVLLSTLDANLDNQEDLSRYQPALEAFTNDRTLEGLERENDEIWKEHQAQSSTVDLSDLDTGIRIPPTEELISCHNWTHVDVERGYRGGPVKFQYFQNPDFANHEEKEDVASVSSSVESTNAMAPSISSSETGLLPQTAINIPSSPASTSTFVSMSTPTDFSMLSEPTTSVSSFTHAGSPISTSSLSDSSVSSAPAPSIISSSSSSISSMVSTVSPPPSTQHPESVISIASSPAESASDSSELPEPAMSVDSSPAQGTKASGPTSTSHSDPNQIPAPAISTSVPVQSIKPVLLANFSLAVPIPLPDISTYPPPEGTLAPMDILLDPTKLRAPFTFRAAAQLSQPAPVDLPARRAHLTPSAPAATIYSSPAPRAQTMITTPKAPGALSSPLPSAPTPTVSAPESPCVARAARKRRATVDSTPAALAIEDDGYKLHPDLGMGIERFLMQAFPDEITPLQKRRVLNASPLAERIRYCRQPTSDMAYGGRKLSIRSLRGMVFLARLAEARRVARRAARMGKTGGGGGLGVAQSVAAQDLPMVDVQAER</sequence>
<organism evidence="2 3">
    <name type="scientific">Aspergillus taichungensis</name>
    <dbReference type="NCBI Taxonomy" id="482145"/>
    <lineage>
        <taxon>Eukaryota</taxon>
        <taxon>Fungi</taxon>
        <taxon>Dikarya</taxon>
        <taxon>Ascomycota</taxon>
        <taxon>Pezizomycotina</taxon>
        <taxon>Eurotiomycetes</taxon>
        <taxon>Eurotiomycetidae</taxon>
        <taxon>Eurotiales</taxon>
        <taxon>Aspergillaceae</taxon>
        <taxon>Aspergillus</taxon>
        <taxon>Aspergillus subgen. Circumdati</taxon>
    </lineage>
</organism>
<keyword evidence="3" id="KW-1185">Reference proteome</keyword>
<feature type="region of interest" description="Disordered" evidence="1">
    <location>
        <begin position="173"/>
        <end position="290"/>
    </location>
</feature>
<dbReference type="AlphaFoldDB" id="A0A2J5HE35"/>
<dbReference type="OrthoDB" id="4506260at2759"/>
<dbReference type="EMBL" id="KZ559667">
    <property type="protein sequence ID" value="PLN75028.1"/>
    <property type="molecule type" value="Genomic_DNA"/>
</dbReference>
<gene>
    <name evidence="2" type="ORF">BDW42DRAFT_199654</name>
</gene>
<name>A0A2J5HE35_9EURO</name>
<feature type="compositionally biased region" description="Polar residues" evidence="1">
    <location>
        <begin position="173"/>
        <end position="188"/>
    </location>
</feature>
<feature type="compositionally biased region" description="Low complexity" evidence="1">
    <location>
        <begin position="191"/>
        <end position="226"/>
    </location>
</feature>
<evidence type="ECO:0000313" key="3">
    <source>
        <dbReference type="Proteomes" id="UP000235023"/>
    </source>
</evidence>
<accession>A0A2J5HE35</accession>
<proteinExistence type="predicted"/>